<keyword evidence="10" id="KW-1185">Reference proteome</keyword>
<dbReference type="InterPro" id="IPR050250">
    <property type="entry name" value="Macrolide_Exporter_MacB"/>
</dbReference>
<name>A0A7K1XST9_9SPHI</name>
<dbReference type="Pfam" id="PF12704">
    <property type="entry name" value="MacB_PCD"/>
    <property type="match status" value="2"/>
</dbReference>
<feature type="transmembrane region" description="Helical" evidence="6">
    <location>
        <begin position="372"/>
        <end position="403"/>
    </location>
</feature>
<protein>
    <submittedName>
        <fullName evidence="9">FtsX-like permease family protein</fullName>
    </submittedName>
</protein>
<proteinExistence type="predicted"/>
<feature type="transmembrane region" description="Helical" evidence="6">
    <location>
        <begin position="424"/>
        <end position="444"/>
    </location>
</feature>
<dbReference type="PANTHER" id="PTHR30572">
    <property type="entry name" value="MEMBRANE COMPONENT OF TRANSPORTER-RELATED"/>
    <property type="match status" value="1"/>
</dbReference>
<evidence type="ECO:0000256" key="2">
    <source>
        <dbReference type="ARBA" id="ARBA00022475"/>
    </source>
</evidence>
<keyword evidence="5 6" id="KW-0472">Membrane</keyword>
<accession>A0A7K1XST9</accession>
<dbReference type="GO" id="GO:0005886">
    <property type="term" value="C:plasma membrane"/>
    <property type="evidence" value="ECO:0007669"/>
    <property type="project" value="UniProtKB-SubCell"/>
</dbReference>
<reference evidence="9 10" key="1">
    <citation type="submission" date="2019-11" db="EMBL/GenBank/DDBJ databases">
        <title>Pedobacter sp. HMF7056 Genome sequencing and assembly.</title>
        <authorList>
            <person name="Kang H."/>
            <person name="Kim H."/>
            <person name="Joh K."/>
        </authorList>
    </citation>
    <scope>NUCLEOTIDE SEQUENCE [LARGE SCALE GENOMIC DNA]</scope>
    <source>
        <strain evidence="9 10">HMF7056</strain>
    </source>
</reference>
<dbReference type="Proteomes" id="UP000451233">
    <property type="component" value="Unassembled WGS sequence"/>
</dbReference>
<gene>
    <name evidence="9" type="ORF">GS398_01600</name>
</gene>
<comment type="subcellular location">
    <subcellularLocation>
        <location evidence="1">Cell membrane</location>
        <topology evidence="1">Multi-pass membrane protein</topology>
    </subcellularLocation>
</comment>
<feature type="transmembrane region" description="Helical" evidence="6">
    <location>
        <begin position="679"/>
        <end position="700"/>
    </location>
</feature>
<keyword evidence="3 6" id="KW-0812">Transmembrane</keyword>
<feature type="transmembrane region" description="Helical" evidence="6">
    <location>
        <begin position="758"/>
        <end position="782"/>
    </location>
</feature>
<dbReference type="InterPro" id="IPR025857">
    <property type="entry name" value="MacB_PCD"/>
</dbReference>
<evidence type="ECO:0000313" key="9">
    <source>
        <dbReference type="EMBL" id="MXV13980.1"/>
    </source>
</evidence>
<organism evidence="9 10">
    <name type="scientific">Hufsiella ginkgonis</name>
    <dbReference type="NCBI Taxonomy" id="2695274"/>
    <lineage>
        <taxon>Bacteria</taxon>
        <taxon>Pseudomonadati</taxon>
        <taxon>Bacteroidota</taxon>
        <taxon>Sphingobacteriia</taxon>
        <taxon>Sphingobacteriales</taxon>
        <taxon>Sphingobacteriaceae</taxon>
        <taxon>Hufsiella</taxon>
    </lineage>
</organism>
<dbReference type="PANTHER" id="PTHR30572:SF18">
    <property type="entry name" value="ABC-TYPE MACROLIDE FAMILY EXPORT SYSTEM PERMEASE COMPONENT 2"/>
    <property type="match status" value="1"/>
</dbReference>
<dbReference type="GO" id="GO:0022857">
    <property type="term" value="F:transmembrane transporter activity"/>
    <property type="evidence" value="ECO:0007669"/>
    <property type="project" value="TreeGrafter"/>
</dbReference>
<feature type="domain" description="MacB-like periplasmic core" evidence="8">
    <location>
        <begin position="489"/>
        <end position="619"/>
    </location>
</feature>
<evidence type="ECO:0000256" key="5">
    <source>
        <dbReference type="ARBA" id="ARBA00023136"/>
    </source>
</evidence>
<keyword evidence="4 6" id="KW-1133">Transmembrane helix</keyword>
<dbReference type="AlphaFoldDB" id="A0A7K1XST9"/>
<evidence type="ECO:0000256" key="3">
    <source>
        <dbReference type="ARBA" id="ARBA00022692"/>
    </source>
</evidence>
<evidence type="ECO:0000259" key="8">
    <source>
        <dbReference type="Pfam" id="PF12704"/>
    </source>
</evidence>
<evidence type="ECO:0000256" key="4">
    <source>
        <dbReference type="ARBA" id="ARBA00022989"/>
    </source>
</evidence>
<evidence type="ECO:0000256" key="1">
    <source>
        <dbReference type="ARBA" id="ARBA00004651"/>
    </source>
</evidence>
<comment type="caution">
    <text evidence="9">The sequence shown here is derived from an EMBL/GenBank/DDBJ whole genome shotgun (WGS) entry which is preliminary data.</text>
</comment>
<evidence type="ECO:0000259" key="7">
    <source>
        <dbReference type="Pfam" id="PF02687"/>
    </source>
</evidence>
<dbReference type="Pfam" id="PF02687">
    <property type="entry name" value="FtsX"/>
    <property type="match status" value="2"/>
</dbReference>
<feature type="domain" description="ABC3 transporter permease C-terminal" evidence="7">
    <location>
        <begin position="290"/>
        <end position="399"/>
    </location>
</feature>
<dbReference type="EMBL" id="WVHS01000001">
    <property type="protein sequence ID" value="MXV13980.1"/>
    <property type="molecule type" value="Genomic_DNA"/>
</dbReference>
<feature type="transmembrane region" description="Helical" evidence="6">
    <location>
        <begin position="21"/>
        <end position="42"/>
    </location>
</feature>
<evidence type="ECO:0000313" key="10">
    <source>
        <dbReference type="Proteomes" id="UP000451233"/>
    </source>
</evidence>
<feature type="domain" description="ABC3 transporter permease C-terminal" evidence="7">
    <location>
        <begin position="681"/>
        <end position="792"/>
    </location>
</feature>
<feature type="transmembrane region" description="Helical" evidence="6">
    <location>
        <begin position="728"/>
        <end position="746"/>
    </location>
</feature>
<dbReference type="RefSeq" id="WP_160904993.1">
    <property type="nucleotide sequence ID" value="NZ_WVHS01000001.1"/>
</dbReference>
<dbReference type="InterPro" id="IPR003838">
    <property type="entry name" value="ABC3_permease_C"/>
</dbReference>
<evidence type="ECO:0000256" key="6">
    <source>
        <dbReference type="SAM" id="Phobius"/>
    </source>
</evidence>
<feature type="domain" description="MacB-like periplasmic core" evidence="8">
    <location>
        <begin position="20"/>
        <end position="245"/>
    </location>
</feature>
<keyword evidence="2" id="KW-1003">Cell membrane</keyword>
<sequence length="799" mass="88073">MFKTNLTLAFRNLLKHKLYSVLNIAGLSVGLAFFFLVGGHIWNELQVNASLTDSDRQYIIQSRWKAPDMGIEMTSIGPLAKSLATDYPNLVEGFYRFDGIMSTVSSGEKHFREGLQIGDSTLLSLYGFPLLHGSAGNAFNEPFSVVITAERAEKYFGKTDVVGQHLTIESFSGTRHDFKITGVLAKSGENSVTHLNEGNDNQFYLSQRDAAFFGRDLDQWNNPYIVTFIKLKRGVQPADLRKPVAQLLKRHAPGAIAANLTPYLLPLKQYYLDANQGAVRKMLIVLACTALFILAMAVVNFVNIAVSRSSSRMREIGVRKVAGGLKSELILQFLTEATVLVFFSTLLSVAWYKLAAPFFSGMIGSALPALTAYPVYFLFIPLVITLVVGVTAGFYPAFILASFKAADAIKGKLKTPGESMVMRKMLVGFQFFTAAVVLTGAFVISRQVAYFFGADLGYNKDYVVSLPVPRDWSAKGVARMLNIRDEFERMPQVQSATLTYVVPDGKAGSTVQAYGNGLDSTRSVSAESLTTDEHFASVYQLRLSAGRFFGTIADSTQVVINESHARALGWRRPAEAVGQRLKIAGLPTSLNIIGVVKDFHFGSMHDAVKPLVFSHVKSLTIYRYLSFKMRPGNVAKSMQLLQQRWSRALPGAAFDYSFMDDSLQKLYRAEIRLQRASQLATALSLLIVLLGIAGLVSLGIQKRTREIGIRRVLGSSVSGITSLFLKDFLPVALLSAIVACPFAWYLAQRWLNDYAYRITLTVFPFAGCIVVLVFLTVILIGIQTSRIARANPAHSLRTE</sequence>
<feature type="transmembrane region" description="Helical" evidence="6">
    <location>
        <begin position="329"/>
        <end position="352"/>
    </location>
</feature>
<feature type="transmembrane region" description="Helical" evidence="6">
    <location>
        <begin position="282"/>
        <end position="306"/>
    </location>
</feature>